<evidence type="ECO:0000256" key="3">
    <source>
        <dbReference type="ARBA" id="ARBA00005174"/>
    </source>
</evidence>
<dbReference type="UniPathway" id="UPA00074">
    <property type="reaction ID" value="UER00125"/>
</dbReference>
<dbReference type="InterPro" id="IPR020560">
    <property type="entry name" value="PRibGlycinamide_synth_C-dom"/>
</dbReference>
<keyword evidence="19" id="KW-1185">Reference proteome</keyword>
<dbReference type="GO" id="GO:0005524">
    <property type="term" value="F:ATP binding"/>
    <property type="evidence" value="ECO:0007669"/>
    <property type="project" value="UniProtKB-UniRule"/>
</dbReference>
<evidence type="ECO:0000313" key="18">
    <source>
        <dbReference type="EMBL" id="PVE44363.1"/>
    </source>
</evidence>
<dbReference type="PANTHER" id="PTHR43472:SF1">
    <property type="entry name" value="PHOSPHORIBOSYLAMINE--GLYCINE LIGASE, CHLOROPLASTIC"/>
    <property type="match status" value="1"/>
</dbReference>
<dbReference type="NCBIfam" id="TIGR00877">
    <property type="entry name" value="purD"/>
    <property type="match status" value="1"/>
</dbReference>
<accession>A0A2T7UI56</accession>
<evidence type="ECO:0000256" key="2">
    <source>
        <dbReference type="ARBA" id="ARBA00001946"/>
    </source>
</evidence>
<keyword evidence="7 16" id="KW-0547">Nucleotide-binding</keyword>
<comment type="caution">
    <text evidence="18">The sequence shown here is derived from an EMBL/GenBank/DDBJ whole genome shotgun (WGS) entry which is preliminary data.</text>
</comment>
<dbReference type="Proteomes" id="UP000037507">
    <property type="component" value="Unassembled WGS sequence"/>
</dbReference>
<comment type="cofactor">
    <cofactor evidence="2">
        <name>Mg(2+)</name>
        <dbReference type="ChEBI" id="CHEBI:18420"/>
    </cofactor>
</comment>
<dbReference type="Gene3D" id="3.90.600.10">
    <property type="entry name" value="Phosphoribosylglycinamide synthetase, C-terminal domain"/>
    <property type="match status" value="1"/>
</dbReference>
<evidence type="ECO:0000256" key="16">
    <source>
        <dbReference type="PROSITE-ProRule" id="PRU00409"/>
    </source>
</evidence>
<dbReference type="RefSeq" id="WP_053175921.1">
    <property type="nucleotide sequence ID" value="NZ_LFYT02000002.1"/>
</dbReference>
<dbReference type="GO" id="GO:0046872">
    <property type="term" value="F:metal ion binding"/>
    <property type="evidence" value="ECO:0007669"/>
    <property type="project" value="UniProtKB-KW"/>
</dbReference>
<reference evidence="18" key="1">
    <citation type="submission" date="2017-04" db="EMBL/GenBank/DDBJ databases">
        <title>Unexpected and diverse lifestyles within the genus Limnohabitans.</title>
        <authorList>
            <person name="Kasalicky V."/>
            <person name="Mehrshad M."/>
            <person name="Andrei S.-A."/>
            <person name="Salcher M."/>
            <person name="Kratochvilova H."/>
            <person name="Simek K."/>
            <person name="Ghai R."/>
        </authorList>
    </citation>
    <scope>NUCLEOTIDE SEQUENCE [LARGE SCALE GENOMIC DNA]</scope>
    <source>
        <strain evidence="18">II-D5</strain>
    </source>
</reference>
<dbReference type="GO" id="GO:0006189">
    <property type="term" value="P:'de novo' IMP biosynthetic process"/>
    <property type="evidence" value="ECO:0007669"/>
    <property type="project" value="UniProtKB-UniRule"/>
</dbReference>
<evidence type="ECO:0000259" key="17">
    <source>
        <dbReference type="PROSITE" id="PS50975"/>
    </source>
</evidence>
<keyword evidence="11" id="KW-0464">Manganese</keyword>
<dbReference type="Pfam" id="PF02844">
    <property type="entry name" value="GARS_N"/>
    <property type="match status" value="1"/>
</dbReference>
<evidence type="ECO:0000256" key="13">
    <source>
        <dbReference type="ARBA" id="ARBA00042242"/>
    </source>
</evidence>
<dbReference type="HAMAP" id="MF_00138">
    <property type="entry name" value="GARS"/>
    <property type="match status" value="1"/>
</dbReference>
<proteinExistence type="inferred from homology"/>
<dbReference type="OrthoDB" id="9807240at2"/>
<feature type="domain" description="ATP-grasp" evidence="17">
    <location>
        <begin position="107"/>
        <end position="318"/>
    </location>
</feature>
<dbReference type="SMART" id="SM01210">
    <property type="entry name" value="GARS_C"/>
    <property type="match status" value="1"/>
</dbReference>
<dbReference type="AlphaFoldDB" id="A0A2T7UI56"/>
<comment type="similarity">
    <text evidence="12 15">Belongs to the GARS family.</text>
</comment>
<dbReference type="EMBL" id="LFYT02000002">
    <property type="protein sequence ID" value="PVE44363.1"/>
    <property type="molecule type" value="Genomic_DNA"/>
</dbReference>
<dbReference type="InterPro" id="IPR011761">
    <property type="entry name" value="ATP-grasp"/>
</dbReference>
<keyword evidence="5 15" id="KW-0436">Ligase</keyword>
<dbReference type="PANTHER" id="PTHR43472">
    <property type="entry name" value="PHOSPHORIBOSYLAMINE--GLYCINE LIGASE"/>
    <property type="match status" value="1"/>
</dbReference>
<dbReference type="InterPro" id="IPR013815">
    <property type="entry name" value="ATP_grasp_subdomain_1"/>
</dbReference>
<dbReference type="EC" id="6.3.4.13" evidence="4 15"/>
<gene>
    <name evidence="15" type="primary">purD</name>
    <name evidence="18" type="ORF">H663_002685</name>
</gene>
<dbReference type="Gene3D" id="3.40.50.20">
    <property type="match status" value="1"/>
</dbReference>
<dbReference type="SUPFAM" id="SSF52440">
    <property type="entry name" value="PreATP-grasp domain"/>
    <property type="match status" value="1"/>
</dbReference>
<evidence type="ECO:0000256" key="8">
    <source>
        <dbReference type="ARBA" id="ARBA00022755"/>
    </source>
</evidence>
<dbReference type="FunFam" id="3.90.600.10:FF:000001">
    <property type="entry name" value="Trifunctional purine biosynthetic protein adenosine-3"/>
    <property type="match status" value="1"/>
</dbReference>
<comment type="catalytic activity">
    <reaction evidence="15">
        <text>5-phospho-beta-D-ribosylamine + glycine + ATP = N(1)-(5-phospho-beta-D-ribosyl)glycinamide + ADP + phosphate + H(+)</text>
        <dbReference type="Rhea" id="RHEA:17453"/>
        <dbReference type="ChEBI" id="CHEBI:15378"/>
        <dbReference type="ChEBI" id="CHEBI:30616"/>
        <dbReference type="ChEBI" id="CHEBI:43474"/>
        <dbReference type="ChEBI" id="CHEBI:57305"/>
        <dbReference type="ChEBI" id="CHEBI:58681"/>
        <dbReference type="ChEBI" id="CHEBI:143788"/>
        <dbReference type="ChEBI" id="CHEBI:456216"/>
        <dbReference type="EC" id="6.3.4.13"/>
    </reaction>
</comment>
<keyword evidence="8 15" id="KW-0658">Purine biosynthesis</keyword>
<dbReference type="Pfam" id="PF01071">
    <property type="entry name" value="GARS_A"/>
    <property type="match status" value="1"/>
</dbReference>
<organism evidence="18 19">
    <name type="scientific">Limnohabitans planktonicus II-D5</name>
    <dbReference type="NCBI Taxonomy" id="1293045"/>
    <lineage>
        <taxon>Bacteria</taxon>
        <taxon>Pseudomonadati</taxon>
        <taxon>Pseudomonadota</taxon>
        <taxon>Betaproteobacteria</taxon>
        <taxon>Burkholderiales</taxon>
        <taxon>Comamonadaceae</taxon>
        <taxon>Limnohabitans</taxon>
    </lineage>
</organism>
<protein>
    <recommendedName>
        <fullName evidence="4 15">Phosphoribosylamine--glycine ligase</fullName>
        <ecNumber evidence="4 15">6.3.4.13</ecNumber>
    </recommendedName>
    <alternativeName>
        <fullName evidence="15">GARS</fullName>
    </alternativeName>
    <alternativeName>
        <fullName evidence="13 15">Glycinamide ribonucleotide synthetase</fullName>
    </alternativeName>
    <alternativeName>
        <fullName evidence="14 15">Phosphoribosylglycinamide synthetase</fullName>
    </alternativeName>
</protein>
<evidence type="ECO:0000256" key="12">
    <source>
        <dbReference type="ARBA" id="ARBA00038345"/>
    </source>
</evidence>
<dbReference type="FunFam" id="3.40.50.20:FF:000006">
    <property type="entry name" value="Phosphoribosylamine--glycine ligase, chloroplastic"/>
    <property type="match status" value="1"/>
</dbReference>
<dbReference type="Gene3D" id="3.30.470.20">
    <property type="entry name" value="ATP-grasp fold, B domain"/>
    <property type="match status" value="1"/>
</dbReference>
<evidence type="ECO:0000256" key="4">
    <source>
        <dbReference type="ARBA" id="ARBA00013255"/>
    </source>
</evidence>
<evidence type="ECO:0000256" key="15">
    <source>
        <dbReference type="HAMAP-Rule" id="MF_00138"/>
    </source>
</evidence>
<evidence type="ECO:0000256" key="6">
    <source>
        <dbReference type="ARBA" id="ARBA00022723"/>
    </source>
</evidence>
<comment type="cofactor">
    <cofactor evidence="1">
        <name>Mn(2+)</name>
        <dbReference type="ChEBI" id="CHEBI:29035"/>
    </cofactor>
</comment>
<dbReference type="Pfam" id="PF02843">
    <property type="entry name" value="GARS_C"/>
    <property type="match status" value="1"/>
</dbReference>
<dbReference type="GO" id="GO:0004637">
    <property type="term" value="F:phosphoribosylamine-glycine ligase activity"/>
    <property type="evidence" value="ECO:0007669"/>
    <property type="project" value="UniProtKB-UniRule"/>
</dbReference>
<dbReference type="InterPro" id="IPR037123">
    <property type="entry name" value="PRibGlycinamide_synth_C_sf"/>
</dbReference>
<dbReference type="PROSITE" id="PS50975">
    <property type="entry name" value="ATP_GRASP"/>
    <property type="match status" value="1"/>
</dbReference>
<dbReference type="InterPro" id="IPR020562">
    <property type="entry name" value="PRibGlycinamide_synth_N"/>
</dbReference>
<sequence length="426" mass="45841">MKVLVVGNGGREHAMAWKLAQSPRVQQVYVAPGNGGTARDAMLHNIPITDIAQLRQWALDNQIGLTVVGPEAPLAAGIVDDFRAHDLRIFGPTQKAAQLESSKAFSKAFMARHQIPTAEFDTFTDAALAHAYVERKGAPIVVKADGLAAGKGVVVAMTLAEAHEAIDFMLLDNTLGVAHNEGGARVVIEEFLQGEEASFIVICDGQNVAAMATSQDHKRLLDADQGPNTGGMGAYSPAPVVTAEVHARAMREVILPTIRGMEKDGIPYTGFLYAGLMIDEQGRPKTLEFNCRMGDPETQPILMRLKTDFLEVMLAATSSGLDKINMEWDRRVALGVVMAAAGYPMNPRKGDVINGLPKDADDAMVFHAGTTAQDGKTVTSGGRVLCVTALADSVRQAQQKAYETLETIGFEGMQYRKDIGYRAIKH</sequence>
<dbReference type="SUPFAM" id="SSF51246">
    <property type="entry name" value="Rudiment single hybrid motif"/>
    <property type="match status" value="1"/>
</dbReference>
<dbReference type="InterPro" id="IPR000115">
    <property type="entry name" value="PRibGlycinamide_synth"/>
</dbReference>
<name>A0A2T7UI56_9BURK</name>
<dbReference type="InterPro" id="IPR011054">
    <property type="entry name" value="Rudment_hybrid_motif"/>
</dbReference>
<dbReference type="SUPFAM" id="SSF56059">
    <property type="entry name" value="Glutathione synthetase ATP-binding domain-like"/>
    <property type="match status" value="1"/>
</dbReference>
<evidence type="ECO:0000256" key="10">
    <source>
        <dbReference type="ARBA" id="ARBA00022842"/>
    </source>
</evidence>
<keyword evidence="6" id="KW-0479">Metal-binding</keyword>
<evidence type="ECO:0000256" key="14">
    <source>
        <dbReference type="ARBA" id="ARBA00042864"/>
    </source>
</evidence>
<comment type="pathway">
    <text evidence="3 15">Purine metabolism; IMP biosynthesis via de novo pathway; N(1)-(5-phospho-D-ribosyl)glycinamide from 5-phospho-alpha-D-ribose 1-diphosphate: step 2/2.</text>
</comment>
<evidence type="ECO:0000256" key="1">
    <source>
        <dbReference type="ARBA" id="ARBA00001936"/>
    </source>
</evidence>
<keyword evidence="10" id="KW-0460">Magnesium</keyword>
<dbReference type="SMART" id="SM01209">
    <property type="entry name" value="GARS_A"/>
    <property type="match status" value="1"/>
</dbReference>
<dbReference type="GO" id="GO:0009113">
    <property type="term" value="P:purine nucleobase biosynthetic process"/>
    <property type="evidence" value="ECO:0007669"/>
    <property type="project" value="InterPro"/>
</dbReference>
<dbReference type="Gene3D" id="3.30.1490.20">
    <property type="entry name" value="ATP-grasp fold, A domain"/>
    <property type="match status" value="1"/>
</dbReference>
<dbReference type="InterPro" id="IPR020561">
    <property type="entry name" value="PRibGlycinamid_synth_ATP-grasp"/>
</dbReference>
<evidence type="ECO:0000256" key="9">
    <source>
        <dbReference type="ARBA" id="ARBA00022840"/>
    </source>
</evidence>
<dbReference type="FunFam" id="3.30.470.20:FF:000031">
    <property type="entry name" value="Phosphoribosylamine--glycine ligase"/>
    <property type="match status" value="1"/>
</dbReference>
<evidence type="ECO:0000256" key="11">
    <source>
        <dbReference type="ARBA" id="ARBA00023211"/>
    </source>
</evidence>
<evidence type="ECO:0000256" key="7">
    <source>
        <dbReference type="ARBA" id="ARBA00022741"/>
    </source>
</evidence>
<keyword evidence="9 16" id="KW-0067">ATP-binding</keyword>
<dbReference type="STRING" id="1293045.H663_17785"/>
<evidence type="ECO:0000313" key="19">
    <source>
        <dbReference type="Proteomes" id="UP000037507"/>
    </source>
</evidence>
<dbReference type="InterPro" id="IPR016185">
    <property type="entry name" value="PreATP-grasp_dom_sf"/>
</dbReference>
<evidence type="ECO:0000256" key="5">
    <source>
        <dbReference type="ARBA" id="ARBA00022598"/>
    </source>
</evidence>